<keyword evidence="6 8" id="KW-1133">Transmembrane helix</keyword>
<evidence type="ECO:0000256" key="8">
    <source>
        <dbReference type="RuleBase" id="RU363032"/>
    </source>
</evidence>
<name>A0A345HVZ5_9ACTN</name>
<gene>
    <name evidence="10" type="ORF">DVK44_27975</name>
</gene>
<comment type="subcellular location">
    <subcellularLocation>
        <location evidence="1 8">Cell membrane</location>
        <topology evidence="1 8">Multi-pass membrane protein</topology>
    </subcellularLocation>
</comment>
<dbReference type="InterPro" id="IPR010065">
    <property type="entry name" value="AA_ABC_transptr_permease_3TM"/>
</dbReference>
<evidence type="ECO:0000256" key="4">
    <source>
        <dbReference type="ARBA" id="ARBA00022692"/>
    </source>
</evidence>
<dbReference type="GO" id="GO:0043190">
    <property type="term" value="C:ATP-binding cassette (ABC) transporter complex"/>
    <property type="evidence" value="ECO:0007669"/>
    <property type="project" value="InterPro"/>
</dbReference>
<keyword evidence="3" id="KW-1003">Cell membrane</keyword>
<dbReference type="Proteomes" id="UP000253868">
    <property type="component" value="Chromosome"/>
</dbReference>
<dbReference type="InterPro" id="IPR035906">
    <property type="entry name" value="MetI-like_sf"/>
</dbReference>
<evidence type="ECO:0000256" key="6">
    <source>
        <dbReference type="ARBA" id="ARBA00022989"/>
    </source>
</evidence>
<comment type="similarity">
    <text evidence="8">Belongs to the binding-protein-dependent transport system permease family.</text>
</comment>
<evidence type="ECO:0000259" key="9">
    <source>
        <dbReference type="PROSITE" id="PS50928"/>
    </source>
</evidence>
<reference evidence="11" key="1">
    <citation type="submission" date="2018-07" db="EMBL/GenBank/DDBJ databases">
        <authorList>
            <person name="Zhao J."/>
        </authorList>
    </citation>
    <scope>NUCLEOTIDE SEQUENCE [LARGE SCALE GENOMIC DNA]</scope>
    <source>
        <strain evidence="11">GSSD-12</strain>
    </source>
</reference>
<feature type="transmembrane region" description="Helical" evidence="8">
    <location>
        <begin position="57"/>
        <end position="77"/>
    </location>
</feature>
<evidence type="ECO:0000256" key="1">
    <source>
        <dbReference type="ARBA" id="ARBA00004651"/>
    </source>
</evidence>
<feature type="transmembrane region" description="Helical" evidence="8">
    <location>
        <begin position="12"/>
        <end position="36"/>
    </location>
</feature>
<feature type="transmembrane region" description="Helical" evidence="8">
    <location>
        <begin position="180"/>
        <end position="202"/>
    </location>
</feature>
<dbReference type="PANTHER" id="PTHR30614:SF0">
    <property type="entry name" value="L-CYSTINE TRANSPORT SYSTEM PERMEASE PROTEIN TCYL"/>
    <property type="match status" value="1"/>
</dbReference>
<dbReference type="GO" id="GO:0006865">
    <property type="term" value="P:amino acid transport"/>
    <property type="evidence" value="ECO:0007669"/>
    <property type="project" value="UniProtKB-KW"/>
</dbReference>
<dbReference type="SUPFAM" id="SSF161098">
    <property type="entry name" value="MetI-like"/>
    <property type="match status" value="1"/>
</dbReference>
<accession>A0A345HVZ5</accession>
<dbReference type="PROSITE" id="PS50928">
    <property type="entry name" value="ABC_TM1"/>
    <property type="match status" value="1"/>
</dbReference>
<dbReference type="EMBL" id="CP031194">
    <property type="protein sequence ID" value="AXG80869.1"/>
    <property type="molecule type" value="Genomic_DNA"/>
</dbReference>
<evidence type="ECO:0000256" key="3">
    <source>
        <dbReference type="ARBA" id="ARBA00022475"/>
    </source>
</evidence>
<dbReference type="KEGG" id="spad:DVK44_27975"/>
<protein>
    <submittedName>
        <fullName evidence="10">Amino acid ABC transporter permease</fullName>
    </submittedName>
</protein>
<feature type="domain" description="ABC transmembrane type-1" evidence="9">
    <location>
        <begin position="11"/>
        <end position="202"/>
    </location>
</feature>
<dbReference type="CDD" id="cd06261">
    <property type="entry name" value="TM_PBP2"/>
    <property type="match status" value="1"/>
</dbReference>
<evidence type="ECO:0000313" key="11">
    <source>
        <dbReference type="Proteomes" id="UP000253868"/>
    </source>
</evidence>
<dbReference type="RefSeq" id="WP_114663078.1">
    <property type="nucleotide sequence ID" value="NZ_CP031194.1"/>
</dbReference>
<dbReference type="NCBIfam" id="TIGR01726">
    <property type="entry name" value="HEQRo_perm_3TM"/>
    <property type="match status" value="1"/>
</dbReference>
<dbReference type="Gene3D" id="1.10.3720.10">
    <property type="entry name" value="MetI-like"/>
    <property type="match status" value="1"/>
</dbReference>
<keyword evidence="11" id="KW-1185">Reference proteome</keyword>
<keyword evidence="4 8" id="KW-0812">Transmembrane</keyword>
<organism evidence="10 11">
    <name type="scientific">Streptomyces paludis</name>
    <dbReference type="NCBI Taxonomy" id="2282738"/>
    <lineage>
        <taxon>Bacteria</taxon>
        <taxon>Bacillati</taxon>
        <taxon>Actinomycetota</taxon>
        <taxon>Actinomycetes</taxon>
        <taxon>Kitasatosporales</taxon>
        <taxon>Streptomycetaceae</taxon>
        <taxon>Streptomyces</taxon>
    </lineage>
</organism>
<keyword evidence="5" id="KW-0029">Amino-acid transport</keyword>
<proteinExistence type="inferred from homology"/>
<keyword evidence="7 8" id="KW-0472">Membrane</keyword>
<dbReference type="InterPro" id="IPR043429">
    <property type="entry name" value="ArtM/GltK/GlnP/TcyL/YhdX-like"/>
</dbReference>
<dbReference type="InterPro" id="IPR000515">
    <property type="entry name" value="MetI-like"/>
</dbReference>
<dbReference type="Pfam" id="PF00528">
    <property type="entry name" value="BPD_transp_1"/>
    <property type="match status" value="1"/>
</dbReference>
<dbReference type="AlphaFoldDB" id="A0A345HVZ5"/>
<evidence type="ECO:0000256" key="2">
    <source>
        <dbReference type="ARBA" id="ARBA00022448"/>
    </source>
</evidence>
<keyword evidence="2 8" id="KW-0813">Transport</keyword>
<sequence>MDLFTAIVRGVPLTLGITAASFTLGALLALPLAAGLRARHRAARIPVRLVVDVVRGIPILVWLFLLYFGLSVGAFRLDAVQAAVLTLGGVSAAYLAETYRGAVAAVDRGQWEASRALALPRAAAFATVIAPQAARIALPTATTFALTLLKDSSIPSVIGVTEVAFRTVEQARSTGQGLPAYGVAVALYIVISVPVALLSRYLDHRLRKKVAR</sequence>
<dbReference type="PANTHER" id="PTHR30614">
    <property type="entry name" value="MEMBRANE COMPONENT OF AMINO ACID ABC TRANSPORTER"/>
    <property type="match status" value="1"/>
</dbReference>
<dbReference type="OrthoDB" id="92598at2"/>
<evidence type="ECO:0000313" key="10">
    <source>
        <dbReference type="EMBL" id="AXG80869.1"/>
    </source>
</evidence>
<dbReference type="GO" id="GO:0022857">
    <property type="term" value="F:transmembrane transporter activity"/>
    <property type="evidence" value="ECO:0007669"/>
    <property type="project" value="InterPro"/>
</dbReference>
<evidence type="ECO:0000256" key="7">
    <source>
        <dbReference type="ARBA" id="ARBA00023136"/>
    </source>
</evidence>
<evidence type="ECO:0000256" key="5">
    <source>
        <dbReference type="ARBA" id="ARBA00022970"/>
    </source>
</evidence>